<organism evidence="1 2">
    <name type="scientific">Paludisphaera mucosa</name>
    <dbReference type="NCBI Taxonomy" id="3030827"/>
    <lineage>
        <taxon>Bacteria</taxon>
        <taxon>Pseudomonadati</taxon>
        <taxon>Planctomycetota</taxon>
        <taxon>Planctomycetia</taxon>
        <taxon>Isosphaerales</taxon>
        <taxon>Isosphaeraceae</taxon>
        <taxon>Paludisphaera</taxon>
    </lineage>
</organism>
<comment type="caution">
    <text evidence="1">The sequence shown here is derived from an EMBL/GenBank/DDBJ whole genome shotgun (WGS) entry which is preliminary data.</text>
</comment>
<accession>A0ABT6F4U5</accession>
<dbReference type="EMBL" id="JARRAG010000001">
    <property type="protein sequence ID" value="MDG3002603.1"/>
    <property type="molecule type" value="Genomic_DNA"/>
</dbReference>
<name>A0ABT6F4U5_9BACT</name>
<evidence type="ECO:0000313" key="2">
    <source>
        <dbReference type="Proteomes" id="UP001216907"/>
    </source>
</evidence>
<sequence>MAYDVILESVSPGFHGPVVAALLTARIPSRTKWTEVAGFRNATTVGLGLDPAKAERLATSAPVVVAKGVTVEDAEHIKAYLEAGHYPEKKEWPRPEPGQTCCVVGVRASG</sequence>
<keyword evidence="2" id="KW-1185">Reference proteome</keyword>
<proteinExistence type="predicted"/>
<dbReference type="RefSeq" id="WP_277858967.1">
    <property type="nucleotide sequence ID" value="NZ_JARRAG010000001.1"/>
</dbReference>
<gene>
    <name evidence="1" type="ORF">PZE19_02285</name>
</gene>
<evidence type="ECO:0000313" key="1">
    <source>
        <dbReference type="EMBL" id="MDG3002603.1"/>
    </source>
</evidence>
<protein>
    <submittedName>
        <fullName evidence="1">Uncharacterized protein</fullName>
    </submittedName>
</protein>
<reference evidence="1 2" key="1">
    <citation type="submission" date="2023-03" db="EMBL/GenBank/DDBJ databases">
        <title>Paludisphaera mucosa sp. nov. a novel planctomycete from northern fen.</title>
        <authorList>
            <person name="Ivanova A."/>
        </authorList>
    </citation>
    <scope>NUCLEOTIDE SEQUENCE [LARGE SCALE GENOMIC DNA]</scope>
    <source>
        <strain evidence="1 2">Pla2</strain>
    </source>
</reference>
<dbReference type="Proteomes" id="UP001216907">
    <property type="component" value="Unassembled WGS sequence"/>
</dbReference>